<keyword evidence="3" id="KW-1185">Reference proteome</keyword>
<dbReference type="Proteomes" id="UP001383192">
    <property type="component" value="Unassembled WGS sequence"/>
</dbReference>
<reference evidence="2 3" key="1">
    <citation type="submission" date="2024-01" db="EMBL/GenBank/DDBJ databases">
        <title>A draft genome for a cacao thread blight-causing isolate of Paramarasmius palmivorus.</title>
        <authorList>
            <person name="Baruah I.K."/>
            <person name="Bukari Y."/>
            <person name="Amoako-Attah I."/>
            <person name="Meinhardt L.W."/>
            <person name="Bailey B.A."/>
            <person name="Cohen S.P."/>
        </authorList>
    </citation>
    <scope>NUCLEOTIDE SEQUENCE [LARGE SCALE GENOMIC DNA]</scope>
    <source>
        <strain evidence="2 3">GH-12</strain>
    </source>
</reference>
<feature type="region of interest" description="Disordered" evidence="1">
    <location>
        <begin position="1"/>
        <end position="39"/>
    </location>
</feature>
<gene>
    <name evidence="2" type="ORF">VNI00_019084</name>
</gene>
<proteinExistence type="predicted"/>
<evidence type="ECO:0000313" key="3">
    <source>
        <dbReference type="Proteomes" id="UP001383192"/>
    </source>
</evidence>
<feature type="compositionally biased region" description="Low complexity" evidence="1">
    <location>
        <begin position="116"/>
        <end position="142"/>
    </location>
</feature>
<feature type="compositionally biased region" description="Polar residues" evidence="1">
    <location>
        <begin position="23"/>
        <end position="35"/>
    </location>
</feature>
<dbReference type="EMBL" id="JAYKXP010000315">
    <property type="protein sequence ID" value="KAK7015550.1"/>
    <property type="molecule type" value="Genomic_DNA"/>
</dbReference>
<sequence length="318" mass="34287">MSRGNAPRSNVTLDPNQYGAPTVHSQEGETSQAPRVTQGIVDAASELERRFAIFKRAQLDVHNGVDEVNQAVAEVAEQLSQTTLGASLPARSPKKEPSTTGQPQRNQRNRKVGQPTSTTSTTGTSTATTSTATTSTATTSTTPRQAIRGSEPPTTSASNYSFQPAYPATTVDLGQYRSSPSSAKKSVYVVYIGQGGSHGVYKDYQTAMTVARQDDKNRLIKKFPDAKLAKKCYDDCVRWGVLDLLAEPWAANELFIVVKGANPGVYSGRGRLLKVGLRWRGGYVVRVLGTEPEAKLFYETYVAGGETEPLASFVPDGF</sequence>
<name>A0AAW0ARA6_9AGAR</name>
<feature type="region of interest" description="Disordered" evidence="1">
    <location>
        <begin position="83"/>
        <end position="162"/>
    </location>
</feature>
<comment type="caution">
    <text evidence="2">The sequence shown here is derived from an EMBL/GenBank/DDBJ whole genome shotgun (WGS) entry which is preliminary data.</text>
</comment>
<protein>
    <submittedName>
        <fullName evidence="2">Uncharacterized protein</fullName>
    </submittedName>
</protein>
<dbReference type="AlphaFoldDB" id="A0AAW0ARA6"/>
<organism evidence="2 3">
    <name type="scientific">Paramarasmius palmivorus</name>
    <dbReference type="NCBI Taxonomy" id="297713"/>
    <lineage>
        <taxon>Eukaryota</taxon>
        <taxon>Fungi</taxon>
        <taxon>Dikarya</taxon>
        <taxon>Basidiomycota</taxon>
        <taxon>Agaricomycotina</taxon>
        <taxon>Agaricomycetes</taxon>
        <taxon>Agaricomycetidae</taxon>
        <taxon>Agaricales</taxon>
        <taxon>Marasmiineae</taxon>
        <taxon>Marasmiaceae</taxon>
        <taxon>Paramarasmius</taxon>
    </lineage>
</organism>
<feature type="compositionally biased region" description="Polar residues" evidence="1">
    <location>
        <begin position="152"/>
        <end position="162"/>
    </location>
</feature>
<accession>A0AAW0ARA6</accession>
<evidence type="ECO:0000313" key="2">
    <source>
        <dbReference type="EMBL" id="KAK7015550.1"/>
    </source>
</evidence>
<evidence type="ECO:0000256" key="1">
    <source>
        <dbReference type="SAM" id="MobiDB-lite"/>
    </source>
</evidence>